<evidence type="ECO:0000256" key="1">
    <source>
        <dbReference type="ARBA" id="ARBA00022603"/>
    </source>
</evidence>
<dbReference type="GO" id="GO:0046983">
    <property type="term" value="F:protein dimerization activity"/>
    <property type="evidence" value="ECO:0007669"/>
    <property type="project" value="InterPro"/>
</dbReference>
<dbReference type="InterPro" id="IPR012967">
    <property type="entry name" value="COMT_dimerisation"/>
</dbReference>
<dbReference type="SUPFAM" id="SSF46785">
    <property type="entry name" value="Winged helix' DNA-binding domain"/>
    <property type="match status" value="1"/>
</dbReference>
<evidence type="ECO:0000259" key="4">
    <source>
        <dbReference type="Pfam" id="PF00891"/>
    </source>
</evidence>
<dbReference type="InterPro" id="IPR016461">
    <property type="entry name" value="COMT-like"/>
</dbReference>
<dbReference type="Proteomes" id="UP000006591">
    <property type="component" value="Chromosome 4"/>
</dbReference>
<dbReference type="Pfam" id="PF00891">
    <property type="entry name" value="Methyltransf_2"/>
    <property type="match status" value="1"/>
</dbReference>
<dbReference type="Gramene" id="ONIVA04G02200.1">
    <property type="protein sequence ID" value="ONIVA04G02200.1"/>
    <property type="gene ID" value="ONIVA04G02200"/>
</dbReference>
<dbReference type="GO" id="GO:0032259">
    <property type="term" value="P:methylation"/>
    <property type="evidence" value="ECO:0007669"/>
    <property type="project" value="UniProtKB-KW"/>
</dbReference>
<dbReference type="Gene3D" id="3.40.50.150">
    <property type="entry name" value="Vaccinia Virus protein VP39"/>
    <property type="match status" value="1"/>
</dbReference>
<evidence type="ECO:0000313" key="6">
    <source>
        <dbReference type="EnsemblPlants" id="ONIVA04G02200.1"/>
    </source>
</evidence>
<feature type="domain" description="O-methyltransferase C-terminal" evidence="4">
    <location>
        <begin position="109"/>
        <end position="314"/>
    </location>
</feature>
<evidence type="ECO:0000256" key="2">
    <source>
        <dbReference type="ARBA" id="ARBA00022679"/>
    </source>
</evidence>
<dbReference type="FunFam" id="3.40.50.150:FF:000061">
    <property type="entry name" value="Caffeic acid O-methyltransferase"/>
    <property type="match status" value="1"/>
</dbReference>
<dbReference type="InterPro" id="IPR001077">
    <property type="entry name" value="COMT_C"/>
</dbReference>
<keyword evidence="2" id="KW-0808">Transferase</keyword>
<dbReference type="PIRSF" id="PIRSF005739">
    <property type="entry name" value="O-mtase"/>
    <property type="match status" value="1"/>
</dbReference>
<dbReference type="PROSITE" id="PS51683">
    <property type="entry name" value="SAM_OMT_II"/>
    <property type="match status" value="1"/>
</dbReference>
<organism evidence="6">
    <name type="scientific">Oryza nivara</name>
    <name type="common">Indian wild rice</name>
    <name type="synonym">Oryza sativa f. spontanea</name>
    <dbReference type="NCBI Taxonomy" id="4536"/>
    <lineage>
        <taxon>Eukaryota</taxon>
        <taxon>Viridiplantae</taxon>
        <taxon>Streptophyta</taxon>
        <taxon>Embryophyta</taxon>
        <taxon>Tracheophyta</taxon>
        <taxon>Spermatophyta</taxon>
        <taxon>Magnoliopsida</taxon>
        <taxon>Liliopsida</taxon>
        <taxon>Poales</taxon>
        <taxon>Poaceae</taxon>
        <taxon>BOP clade</taxon>
        <taxon>Oryzoideae</taxon>
        <taxon>Oryzeae</taxon>
        <taxon>Oryzinae</taxon>
        <taxon>Oryza</taxon>
    </lineage>
</organism>
<feature type="domain" description="O-methyltransferase dimerisation" evidence="5">
    <location>
        <begin position="1"/>
        <end position="85"/>
    </location>
</feature>
<accession>A0A0E0GXQ9</accession>
<dbReference type="eggNOG" id="KOG3178">
    <property type="taxonomic scope" value="Eukaryota"/>
</dbReference>
<dbReference type="GO" id="GO:0008171">
    <property type="term" value="F:O-methyltransferase activity"/>
    <property type="evidence" value="ECO:0007669"/>
    <property type="project" value="InterPro"/>
</dbReference>
<dbReference type="OMA" id="FLIWIME"/>
<reference evidence="6" key="1">
    <citation type="submission" date="2015-04" db="UniProtKB">
        <authorList>
            <consortium name="EnsemblPlants"/>
        </authorList>
    </citation>
    <scope>IDENTIFICATION</scope>
    <source>
        <strain evidence="6">SL10</strain>
    </source>
</reference>
<protein>
    <recommendedName>
        <fullName evidence="8">O-methyltransferase domain-containing protein</fullName>
    </recommendedName>
</protein>
<dbReference type="STRING" id="4536.A0A0E0GXQ9"/>
<dbReference type="AlphaFoldDB" id="A0A0E0GXQ9"/>
<evidence type="ECO:0000259" key="5">
    <source>
        <dbReference type="Pfam" id="PF08100"/>
    </source>
</evidence>
<evidence type="ECO:0008006" key="8">
    <source>
        <dbReference type="Google" id="ProtNLM"/>
    </source>
</evidence>
<keyword evidence="1" id="KW-0489">Methyltransferase</keyword>
<dbReference type="HOGENOM" id="CLU_005533_12_1_1"/>
<evidence type="ECO:0000256" key="3">
    <source>
        <dbReference type="ARBA" id="ARBA00022691"/>
    </source>
</evidence>
<name>A0A0E0GXQ9_ORYNI</name>
<dbReference type="Gene3D" id="1.10.10.10">
    <property type="entry name" value="Winged helix-like DNA-binding domain superfamily/Winged helix DNA-binding domain"/>
    <property type="match status" value="1"/>
</dbReference>
<sequence length="333" mass="36323">MTLKAAIQLGLIDALTAAADGRALTAGELVAQLPAVDDAEAANSVDRMLRLLASFNVVRCSTEAGPGGDPLRRYSPAPVCRWFTAGDNHQGSLAPRLMLDVDEDNLSTWHQMAAAVVSGGPSTFERAHGMPLFEYMGTNHRFNMLFNQAMSQQSMMVMNKLLDRFHGFDGISVLVDVGGGTGVTLKMIISRYKHITGVNFDLPHVISQAPSLPGVNHVAGNMFESVPKGDAIFFKSMLLRNDEECIKILKNCHYALSDNGKVIVVDIVLPATPKPIPEAQNPLRMDVMMLNNLRGGKIRTEQEYAKLAMDSGFSGSFRTTYIFANFMAIELCK</sequence>
<dbReference type="InterPro" id="IPR029063">
    <property type="entry name" value="SAM-dependent_MTases_sf"/>
</dbReference>
<dbReference type="SUPFAM" id="SSF53335">
    <property type="entry name" value="S-adenosyl-L-methionine-dependent methyltransferases"/>
    <property type="match status" value="1"/>
</dbReference>
<dbReference type="EnsemblPlants" id="ONIVA04G02200.1">
    <property type="protein sequence ID" value="ONIVA04G02200.1"/>
    <property type="gene ID" value="ONIVA04G02200"/>
</dbReference>
<dbReference type="PANTHER" id="PTHR11746">
    <property type="entry name" value="O-METHYLTRANSFERASE"/>
    <property type="match status" value="1"/>
</dbReference>
<proteinExistence type="predicted"/>
<dbReference type="InterPro" id="IPR036388">
    <property type="entry name" value="WH-like_DNA-bd_sf"/>
</dbReference>
<keyword evidence="7" id="KW-1185">Reference proteome</keyword>
<dbReference type="Pfam" id="PF08100">
    <property type="entry name" value="Dimerisation"/>
    <property type="match status" value="1"/>
</dbReference>
<evidence type="ECO:0000313" key="7">
    <source>
        <dbReference type="Proteomes" id="UP000006591"/>
    </source>
</evidence>
<keyword evidence="3" id="KW-0949">S-adenosyl-L-methionine</keyword>
<dbReference type="InterPro" id="IPR036390">
    <property type="entry name" value="WH_DNA-bd_sf"/>
</dbReference>
<dbReference type="CDD" id="cd02440">
    <property type="entry name" value="AdoMet_MTases"/>
    <property type="match status" value="1"/>
</dbReference>
<reference evidence="6" key="2">
    <citation type="submission" date="2018-04" db="EMBL/GenBank/DDBJ databases">
        <title>OnivRS2 (Oryza nivara Reference Sequence Version 2).</title>
        <authorList>
            <person name="Zhang J."/>
            <person name="Kudrna D."/>
            <person name="Lee S."/>
            <person name="Talag J."/>
            <person name="Rajasekar S."/>
            <person name="Welchert J."/>
            <person name="Hsing Y.-I."/>
            <person name="Wing R.A."/>
        </authorList>
    </citation>
    <scope>NUCLEOTIDE SEQUENCE [LARGE SCALE GENOMIC DNA]</scope>
    <source>
        <strain evidence="6">SL10</strain>
    </source>
</reference>